<feature type="domain" description="MOSC" evidence="1">
    <location>
        <begin position="29"/>
        <end position="163"/>
    </location>
</feature>
<dbReference type="Proteomes" id="UP000075221">
    <property type="component" value="Chromosome"/>
</dbReference>
<accession>A0AAC9ANW1</accession>
<dbReference type="GO" id="GO:0030151">
    <property type="term" value="F:molybdenum ion binding"/>
    <property type="evidence" value="ECO:0007669"/>
    <property type="project" value="InterPro"/>
</dbReference>
<evidence type="ECO:0000313" key="3">
    <source>
        <dbReference type="EMBL" id="AOZ47491.1"/>
    </source>
</evidence>
<dbReference type="PANTHER" id="PTHR30212">
    <property type="entry name" value="PROTEIN YIIM"/>
    <property type="match status" value="1"/>
</dbReference>
<dbReference type="GO" id="GO:0030170">
    <property type="term" value="F:pyridoxal phosphate binding"/>
    <property type="evidence" value="ECO:0007669"/>
    <property type="project" value="InterPro"/>
</dbReference>
<reference evidence="3 5" key="1">
    <citation type="journal article" date="2016" name="Plant Dis.">
        <title>Improved production of propionic acid using genome shuffling.</title>
        <authorList>
            <person name="Luna-Flores C.H."/>
            <person name="Palfreyman R.W."/>
            <person name="Kromer J.O."/>
            <person name="Nielsen L.K."/>
            <person name="Marcellin E."/>
        </authorList>
    </citation>
    <scope>NUCLEOTIDE SEQUENCE [LARGE SCALE GENOMIC DNA]</scope>
    <source>
        <strain evidence="3 5">F3E8</strain>
    </source>
</reference>
<dbReference type="GO" id="GO:0003824">
    <property type="term" value="F:catalytic activity"/>
    <property type="evidence" value="ECO:0007669"/>
    <property type="project" value="InterPro"/>
</dbReference>
<dbReference type="InterPro" id="IPR011037">
    <property type="entry name" value="Pyrv_Knase-like_insert_dom_sf"/>
</dbReference>
<evidence type="ECO:0000259" key="1">
    <source>
        <dbReference type="PROSITE" id="PS51340"/>
    </source>
</evidence>
<organism evidence="2 4">
    <name type="scientific">Acidipropionibacterium acidipropionici</name>
    <dbReference type="NCBI Taxonomy" id="1748"/>
    <lineage>
        <taxon>Bacteria</taxon>
        <taxon>Bacillati</taxon>
        <taxon>Actinomycetota</taxon>
        <taxon>Actinomycetes</taxon>
        <taxon>Propionibacteriales</taxon>
        <taxon>Propionibacteriaceae</taxon>
        <taxon>Acidipropionibacterium</taxon>
    </lineage>
</organism>
<dbReference type="Proteomes" id="UP000178666">
    <property type="component" value="Chromosome"/>
</dbReference>
<keyword evidence="5" id="KW-1185">Reference proteome</keyword>
<dbReference type="EMBL" id="CP014352">
    <property type="protein sequence ID" value="AMS06028.1"/>
    <property type="molecule type" value="Genomic_DNA"/>
</dbReference>
<evidence type="ECO:0000313" key="4">
    <source>
        <dbReference type="Proteomes" id="UP000075221"/>
    </source>
</evidence>
<dbReference type="SUPFAM" id="SSF50800">
    <property type="entry name" value="PK beta-barrel domain-like"/>
    <property type="match status" value="1"/>
</dbReference>
<proteinExistence type="predicted"/>
<name>A0AAC9ANW1_9ACTN</name>
<dbReference type="EMBL" id="CP015970">
    <property type="protein sequence ID" value="AOZ47491.1"/>
    <property type="molecule type" value="Genomic_DNA"/>
</dbReference>
<dbReference type="Pfam" id="PF03473">
    <property type="entry name" value="MOSC"/>
    <property type="match status" value="1"/>
</dbReference>
<dbReference type="AlphaFoldDB" id="A0AAC9ANW1"/>
<dbReference type="RefSeq" id="WP_062819966.1">
    <property type="nucleotide sequence ID" value="NZ_CP014352.1"/>
</dbReference>
<dbReference type="InterPro" id="IPR052353">
    <property type="entry name" value="Benzoxazolinone_Detox_Enz"/>
</dbReference>
<dbReference type="PANTHER" id="PTHR30212:SF2">
    <property type="entry name" value="PROTEIN YIIM"/>
    <property type="match status" value="1"/>
</dbReference>
<dbReference type="Gene3D" id="2.40.33.20">
    <property type="entry name" value="PK beta-barrel domain-like"/>
    <property type="match status" value="1"/>
</dbReference>
<dbReference type="InterPro" id="IPR005302">
    <property type="entry name" value="MoCF_Sase_C"/>
</dbReference>
<protein>
    <recommendedName>
        <fullName evidence="1">MOSC domain-containing protein</fullName>
    </recommendedName>
</protein>
<reference evidence="2 4" key="2">
    <citation type="submission" date="2016-02" db="EMBL/GenBank/DDBJ databases">
        <title>Complete Genome Sequence of Propionibacterium acidipropionici ATCC 55737.</title>
        <authorList>
            <person name="Luna Flores C.H."/>
            <person name="Nielsen L.K."/>
            <person name="Marcellin E."/>
        </authorList>
    </citation>
    <scope>NUCLEOTIDE SEQUENCE [LARGE SCALE GENOMIC DNA]</scope>
    <source>
        <strain evidence="2 4">ATCC 55737</strain>
    </source>
</reference>
<evidence type="ECO:0000313" key="2">
    <source>
        <dbReference type="EMBL" id="AMS06028.1"/>
    </source>
</evidence>
<sequence>MPGVIEAVNVVSALHRSPGTVGVTAIDKRPVEGAVAVRPYGLYRDVQADRKHHGGLFQAVYSFSREEYGYWQGQFGREISAGEFGENLTTSGIALEDLEIGATVRAGSCRLEVTAPRTPCNVFADFLKRRNLIKEFTAHGRTGTYFRVTHRGEVSAGDEISVMETPGHGVSVAALFAGIGQAPARALIDWSVDTGTVLHREVAAIAARAAGVDAGVIPTEVRG</sequence>
<gene>
    <name evidence="3" type="ORF">A8L58_13335</name>
    <name evidence="2" type="ORF">AXH35_11885</name>
</gene>
<evidence type="ECO:0000313" key="5">
    <source>
        <dbReference type="Proteomes" id="UP000178666"/>
    </source>
</evidence>
<dbReference type="PROSITE" id="PS51340">
    <property type="entry name" value="MOSC"/>
    <property type="match status" value="1"/>
</dbReference>